<proteinExistence type="predicted"/>
<gene>
    <name evidence="1" type="ORF">GCM10017567_11890</name>
</gene>
<accession>A0ABQ3K1A7</accession>
<evidence type="ECO:0000313" key="1">
    <source>
        <dbReference type="EMBL" id="GHF98741.1"/>
    </source>
</evidence>
<dbReference type="Gene3D" id="2.60.120.10">
    <property type="entry name" value="Jelly Rolls"/>
    <property type="match status" value="1"/>
</dbReference>
<comment type="caution">
    <text evidence="1">The sequence shown here is derived from an EMBL/GenBank/DDBJ whole genome shotgun (WGS) entry which is preliminary data.</text>
</comment>
<keyword evidence="2" id="KW-1185">Reference proteome</keyword>
<dbReference type="EMBL" id="BNAW01000003">
    <property type="protein sequence ID" value="GHF98741.1"/>
    <property type="molecule type" value="Genomic_DNA"/>
</dbReference>
<dbReference type="Proteomes" id="UP000649955">
    <property type="component" value="Unassembled WGS sequence"/>
</dbReference>
<dbReference type="RefSeq" id="WP_191307004.1">
    <property type="nucleotide sequence ID" value="NZ_BNAW01000003.1"/>
</dbReference>
<organism evidence="1 2">
    <name type="scientific">Amycolatopsis bullii</name>
    <dbReference type="NCBI Taxonomy" id="941987"/>
    <lineage>
        <taxon>Bacteria</taxon>
        <taxon>Bacillati</taxon>
        <taxon>Actinomycetota</taxon>
        <taxon>Actinomycetes</taxon>
        <taxon>Pseudonocardiales</taxon>
        <taxon>Pseudonocardiaceae</taxon>
        <taxon>Amycolatopsis</taxon>
    </lineage>
</organism>
<evidence type="ECO:0000313" key="2">
    <source>
        <dbReference type="Proteomes" id="UP000649955"/>
    </source>
</evidence>
<sequence length="78" mass="8610">MTYQEPVMMHTTGHGRSRRDYVIEEELAVSPLDTELGLPIENPPTVSERDQAAPSLAEALDRGLLPDYETSIALEATL</sequence>
<name>A0ABQ3K1A7_9PSEU</name>
<dbReference type="InterPro" id="IPR014710">
    <property type="entry name" value="RmlC-like_jellyroll"/>
</dbReference>
<dbReference type="InterPro" id="IPR011051">
    <property type="entry name" value="RmlC_Cupin_sf"/>
</dbReference>
<protein>
    <submittedName>
        <fullName evidence="1">Uncharacterized protein</fullName>
    </submittedName>
</protein>
<reference evidence="2" key="1">
    <citation type="journal article" date="2019" name="Int. J. Syst. Evol. Microbiol.">
        <title>The Global Catalogue of Microorganisms (GCM) 10K type strain sequencing project: providing services to taxonomists for standard genome sequencing and annotation.</title>
        <authorList>
            <consortium name="The Broad Institute Genomics Platform"/>
            <consortium name="The Broad Institute Genome Sequencing Center for Infectious Disease"/>
            <person name="Wu L."/>
            <person name="Ma J."/>
        </authorList>
    </citation>
    <scope>NUCLEOTIDE SEQUENCE [LARGE SCALE GENOMIC DNA]</scope>
    <source>
        <strain evidence="2">CGMCC 4.7680</strain>
    </source>
</reference>
<dbReference type="SUPFAM" id="SSF51182">
    <property type="entry name" value="RmlC-like cupins"/>
    <property type="match status" value="1"/>
</dbReference>